<dbReference type="Pfam" id="PF01406">
    <property type="entry name" value="tRNA-synt_1e"/>
    <property type="match status" value="1"/>
</dbReference>
<evidence type="ECO:0000256" key="15">
    <source>
        <dbReference type="ARBA" id="ARBA00043868"/>
    </source>
</evidence>
<keyword evidence="13" id="KW-0030">Aminoacyl-tRNA synthetase</keyword>
<dbReference type="GO" id="GO:0046872">
    <property type="term" value="F:metal ion binding"/>
    <property type="evidence" value="ECO:0007669"/>
    <property type="project" value="UniProtKB-KW"/>
</dbReference>
<evidence type="ECO:0000256" key="19">
    <source>
        <dbReference type="ARBA" id="ARBA00047731"/>
    </source>
</evidence>
<evidence type="ECO:0000256" key="1">
    <source>
        <dbReference type="ARBA" id="ARBA00001947"/>
    </source>
</evidence>
<dbReference type="InterPro" id="IPR009080">
    <property type="entry name" value="tRNAsynth_Ia_anticodon-bd"/>
</dbReference>
<comment type="catalytic activity">
    <reaction evidence="17">
        <text>S-disulfanyl-L-cysteine + tRNA(Cys) + ATP = (S)-disulfanyl-L-cysteinyl-tRNA(Cys) + AMP + diphosphate</text>
        <dbReference type="Rhea" id="RHEA:78651"/>
        <dbReference type="Rhea" id="RHEA-COMP:9661"/>
        <dbReference type="Rhea" id="RHEA-COMP:19120"/>
        <dbReference type="ChEBI" id="CHEBI:30616"/>
        <dbReference type="ChEBI" id="CHEBI:33019"/>
        <dbReference type="ChEBI" id="CHEBI:78442"/>
        <dbReference type="ChEBI" id="CHEBI:229465"/>
        <dbReference type="ChEBI" id="CHEBI:229521"/>
        <dbReference type="ChEBI" id="CHEBI:456215"/>
    </reaction>
    <physiologicalReaction direction="left-to-right" evidence="17">
        <dbReference type="Rhea" id="RHEA:78652"/>
    </physiologicalReaction>
</comment>
<keyword evidence="10" id="KW-0862">Zinc</keyword>
<evidence type="ECO:0000256" key="12">
    <source>
        <dbReference type="ARBA" id="ARBA00022917"/>
    </source>
</evidence>
<comment type="cofactor">
    <cofactor evidence="1">
        <name>Zn(2+)</name>
        <dbReference type="ChEBI" id="CHEBI:29105"/>
    </cofactor>
</comment>
<name>A0A182SCK9_9DIPT</name>
<evidence type="ECO:0000256" key="20">
    <source>
        <dbReference type="ARBA" id="ARBA00048609"/>
    </source>
</evidence>
<evidence type="ECO:0000256" key="13">
    <source>
        <dbReference type="ARBA" id="ARBA00023146"/>
    </source>
</evidence>
<comment type="catalytic activity">
    <reaction evidence="19">
        <text>S-sulfanyl-L-cysteine + L-cysteine = S-disulfanyl-L-cysteine + L-alanine</text>
        <dbReference type="Rhea" id="RHEA:78627"/>
        <dbReference type="ChEBI" id="CHEBI:35235"/>
        <dbReference type="ChEBI" id="CHEBI:57972"/>
        <dbReference type="ChEBI" id="CHEBI:58591"/>
        <dbReference type="ChEBI" id="CHEBI:229465"/>
    </reaction>
    <physiologicalReaction direction="left-to-right" evidence="19">
        <dbReference type="Rhea" id="RHEA:78628"/>
    </physiologicalReaction>
</comment>
<evidence type="ECO:0000256" key="14">
    <source>
        <dbReference type="ARBA" id="ARBA00031499"/>
    </source>
</evidence>
<dbReference type="EC" id="6.1.1.16" evidence="4"/>
<reference evidence="24" key="1">
    <citation type="submission" date="2013-09" db="EMBL/GenBank/DDBJ databases">
        <title>The Genome Sequence of Anopheles maculatus species B.</title>
        <authorList>
            <consortium name="The Broad Institute Genomics Platform"/>
            <person name="Neafsey D.E."/>
            <person name="Besansky N."/>
            <person name="Howell P."/>
            <person name="Walton C."/>
            <person name="Young S.K."/>
            <person name="Zeng Q."/>
            <person name="Gargeya S."/>
            <person name="Fitzgerald M."/>
            <person name="Haas B."/>
            <person name="Abouelleil A."/>
            <person name="Allen A.W."/>
            <person name="Alvarado L."/>
            <person name="Arachchi H.M."/>
            <person name="Berlin A.M."/>
            <person name="Chapman S.B."/>
            <person name="Gainer-Dewar J."/>
            <person name="Goldberg J."/>
            <person name="Griggs A."/>
            <person name="Gujja S."/>
            <person name="Hansen M."/>
            <person name="Howarth C."/>
            <person name="Imamovic A."/>
            <person name="Ireland A."/>
            <person name="Larimer J."/>
            <person name="McCowan C."/>
            <person name="Murphy C."/>
            <person name="Pearson M."/>
            <person name="Poon T.W."/>
            <person name="Priest M."/>
            <person name="Roberts A."/>
            <person name="Saif S."/>
            <person name="Shea T."/>
            <person name="Sisk P."/>
            <person name="Sykes S."/>
            <person name="Wortman J."/>
            <person name="Nusbaum C."/>
            <person name="Birren B."/>
        </authorList>
    </citation>
    <scope>NUCLEOTIDE SEQUENCE [LARGE SCALE GENOMIC DNA]</scope>
    <source>
        <strain evidence="24">maculatus3</strain>
    </source>
</reference>
<dbReference type="InterPro" id="IPR024909">
    <property type="entry name" value="Cys-tRNA/MSH_ligase"/>
</dbReference>
<comment type="catalytic activity">
    <reaction evidence="21">
        <text>tRNA(Cys) + L-cysteine + ATP = L-cysteinyl-tRNA(Cys) + AMP + diphosphate</text>
        <dbReference type="Rhea" id="RHEA:17773"/>
        <dbReference type="Rhea" id="RHEA-COMP:9661"/>
        <dbReference type="Rhea" id="RHEA-COMP:9679"/>
        <dbReference type="ChEBI" id="CHEBI:30616"/>
        <dbReference type="ChEBI" id="CHEBI:33019"/>
        <dbReference type="ChEBI" id="CHEBI:35235"/>
        <dbReference type="ChEBI" id="CHEBI:78442"/>
        <dbReference type="ChEBI" id="CHEBI:78517"/>
        <dbReference type="ChEBI" id="CHEBI:456215"/>
        <dbReference type="EC" id="6.1.1.16"/>
    </reaction>
    <physiologicalReaction direction="right-to-left" evidence="21">
        <dbReference type="Rhea" id="RHEA:17775"/>
    </physiologicalReaction>
</comment>
<organism evidence="23 24">
    <name type="scientific">Anopheles maculatus</name>
    <dbReference type="NCBI Taxonomy" id="74869"/>
    <lineage>
        <taxon>Eukaryota</taxon>
        <taxon>Metazoa</taxon>
        <taxon>Ecdysozoa</taxon>
        <taxon>Arthropoda</taxon>
        <taxon>Hexapoda</taxon>
        <taxon>Insecta</taxon>
        <taxon>Pterygota</taxon>
        <taxon>Neoptera</taxon>
        <taxon>Endopterygota</taxon>
        <taxon>Diptera</taxon>
        <taxon>Nematocera</taxon>
        <taxon>Culicoidea</taxon>
        <taxon>Culicidae</taxon>
        <taxon>Anophelinae</taxon>
        <taxon>Anopheles</taxon>
        <taxon>Anopheles maculatus group</taxon>
    </lineage>
</organism>
<dbReference type="Gene3D" id="3.40.50.620">
    <property type="entry name" value="HUPs"/>
    <property type="match status" value="1"/>
</dbReference>
<dbReference type="AlphaFoldDB" id="A0A182SCK9"/>
<dbReference type="NCBIfam" id="TIGR00435">
    <property type="entry name" value="cysS"/>
    <property type="match status" value="1"/>
</dbReference>
<comment type="catalytic activity">
    <reaction evidence="20">
        <text>S-sulfanyl-L-cysteine + tRNA(Cys) + ATP = (S)-sulfanyl-L-cysteinyl-tRNA(Cys) + AMP + diphosphate</text>
        <dbReference type="Rhea" id="RHEA:78647"/>
        <dbReference type="Rhea" id="RHEA-COMP:9661"/>
        <dbReference type="Rhea" id="RHEA-COMP:19119"/>
        <dbReference type="ChEBI" id="CHEBI:30616"/>
        <dbReference type="ChEBI" id="CHEBI:33019"/>
        <dbReference type="ChEBI" id="CHEBI:58591"/>
        <dbReference type="ChEBI" id="CHEBI:78442"/>
        <dbReference type="ChEBI" id="CHEBI:229520"/>
        <dbReference type="ChEBI" id="CHEBI:456215"/>
    </reaction>
    <physiologicalReaction direction="left-to-right" evidence="20">
        <dbReference type="Rhea" id="RHEA:78648"/>
    </physiologicalReaction>
</comment>
<reference evidence="23" key="2">
    <citation type="submission" date="2020-05" db="UniProtKB">
        <authorList>
            <consortium name="EnsemblMetazoa"/>
        </authorList>
    </citation>
    <scope>IDENTIFICATION</scope>
    <source>
        <strain evidence="23">maculatus3</strain>
    </source>
</reference>
<dbReference type="CDD" id="cd00672">
    <property type="entry name" value="CysRS_core"/>
    <property type="match status" value="1"/>
</dbReference>
<dbReference type="PRINTS" id="PR00983">
    <property type="entry name" value="TRNASYNTHCYS"/>
</dbReference>
<evidence type="ECO:0000256" key="21">
    <source>
        <dbReference type="ARBA" id="ARBA00049046"/>
    </source>
</evidence>
<comment type="similarity">
    <text evidence="3">Belongs to the class-I aminoacyl-tRNA synthetase family.</text>
</comment>
<evidence type="ECO:0000259" key="22">
    <source>
        <dbReference type="Pfam" id="PF01406"/>
    </source>
</evidence>
<dbReference type="Gene3D" id="1.20.120.1910">
    <property type="entry name" value="Cysteine-tRNA ligase, C-terminal anti-codon recognition domain"/>
    <property type="match status" value="1"/>
</dbReference>
<dbReference type="VEuPathDB" id="VectorBase:AMAM004055"/>
<keyword evidence="24" id="KW-1185">Reference proteome</keyword>
<comment type="subcellular location">
    <subcellularLocation>
        <location evidence="2">Cytoplasm</location>
    </subcellularLocation>
</comment>
<comment type="function">
    <text evidence="15">Mitochondrial cysteine-specific aminoacyl-tRNA synthetase that catalyzes the ATP-dependent ligation of cysteine to tRNA(Cys).</text>
</comment>
<dbReference type="SUPFAM" id="SSF47323">
    <property type="entry name" value="Anticodon-binding domain of a subclass of class I aminoacyl-tRNA synthetases"/>
    <property type="match status" value="1"/>
</dbReference>
<keyword evidence="7" id="KW-0436">Ligase</keyword>
<keyword evidence="6" id="KW-0963">Cytoplasm</keyword>
<dbReference type="InterPro" id="IPR015803">
    <property type="entry name" value="Cys-tRNA-ligase"/>
</dbReference>
<dbReference type="Proteomes" id="UP000075901">
    <property type="component" value="Unassembled WGS sequence"/>
</dbReference>
<evidence type="ECO:0000256" key="9">
    <source>
        <dbReference type="ARBA" id="ARBA00022741"/>
    </source>
</evidence>
<evidence type="ECO:0000256" key="3">
    <source>
        <dbReference type="ARBA" id="ARBA00005594"/>
    </source>
</evidence>
<dbReference type="HAMAP" id="MF_00041">
    <property type="entry name" value="Cys_tRNA_synth"/>
    <property type="match status" value="1"/>
</dbReference>
<proteinExistence type="inferred from homology"/>
<evidence type="ECO:0000256" key="2">
    <source>
        <dbReference type="ARBA" id="ARBA00004496"/>
    </source>
</evidence>
<keyword evidence="12" id="KW-0648">Protein biosynthesis</keyword>
<dbReference type="GO" id="GO:0005524">
    <property type="term" value="F:ATP binding"/>
    <property type="evidence" value="ECO:0007669"/>
    <property type="project" value="UniProtKB-KW"/>
</dbReference>
<dbReference type="GO" id="GO:0005737">
    <property type="term" value="C:cytoplasm"/>
    <property type="evidence" value="ECO:0007669"/>
    <property type="project" value="UniProtKB-SubCell"/>
</dbReference>
<comment type="catalytic activity">
    <reaction evidence="18">
        <text>2 L-cysteine = S-sulfanyl-L-cysteine + L-alanine</text>
        <dbReference type="Rhea" id="RHEA:78543"/>
        <dbReference type="ChEBI" id="CHEBI:35235"/>
        <dbReference type="ChEBI" id="CHEBI:57972"/>
        <dbReference type="ChEBI" id="CHEBI:58591"/>
    </reaction>
    <physiologicalReaction direction="left-to-right" evidence="18">
        <dbReference type="Rhea" id="RHEA:78544"/>
    </physiologicalReaction>
</comment>
<keyword evidence="9" id="KW-0547">Nucleotide-binding</keyword>
<keyword evidence="11" id="KW-0067">ATP-binding</keyword>
<evidence type="ECO:0000256" key="11">
    <source>
        <dbReference type="ARBA" id="ARBA00022840"/>
    </source>
</evidence>
<keyword evidence="8" id="KW-0479">Metal-binding</keyword>
<dbReference type="PANTHER" id="PTHR10890:SF27">
    <property type="entry name" value="CYSTEINE--TRNA LIGASE, MITOCHONDRIAL-RELATED"/>
    <property type="match status" value="1"/>
</dbReference>
<dbReference type="GO" id="GO:0004817">
    <property type="term" value="F:cysteine-tRNA ligase activity"/>
    <property type="evidence" value="ECO:0007669"/>
    <property type="project" value="UniProtKB-EC"/>
</dbReference>
<dbReference type="SUPFAM" id="SSF52374">
    <property type="entry name" value="Nucleotidylyl transferase"/>
    <property type="match status" value="1"/>
</dbReference>
<sequence>MFLRLLRKYSTGKLTQDLRLYDGRLKEKVPFQIQLRKPYISFYTCGPTVYDAAHIGHASCYVRLDILQRILRHHFQLPLITAMNITDIDDKIIVRAQQQSVNWQQLARQYEEEFWSDLNKLNVRLPDVKLRVTDHIPAIIRFVQTLIEKGFAYTTADGSVYFETSKYERYGKLQKVVIEPANEGKPGDKKHPSDFALWKASKPEEPYWTAPAPFADGRPGWHIECSTLASHLFGSQLDFHAGGLDLRFPHHENEETQSCCYHDVPDWVTHWLHTGQLHLEGQTHKMSKSLKNTVSINDLLKSYSADEFRMLCLLSHYRSAIEYGPEAMATARNVLRKFGSFFSDASAYIDGLKPATYDTTSTESLLTKLSETRTSVKQFLKNDFNTASSVLALGELASSVQRLINMSHDQGDEASRSSLIGASNVGAVLATTEYIREELSSYGLISANKHSAQYSHTTSEADQTLKHLIEAIVSSRSEIRLKAMETKDAQLFKVCDMLRDRLTVANVELKDHGKSSSWNFRERDTK</sequence>
<evidence type="ECO:0000256" key="10">
    <source>
        <dbReference type="ARBA" id="ARBA00022833"/>
    </source>
</evidence>
<evidence type="ECO:0000256" key="6">
    <source>
        <dbReference type="ARBA" id="ARBA00022490"/>
    </source>
</evidence>
<feature type="domain" description="tRNA synthetases class I catalytic" evidence="22">
    <location>
        <begin position="35"/>
        <end position="332"/>
    </location>
</feature>
<dbReference type="PANTHER" id="PTHR10890">
    <property type="entry name" value="CYSTEINYL-TRNA SYNTHETASE"/>
    <property type="match status" value="1"/>
</dbReference>
<evidence type="ECO:0000256" key="7">
    <source>
        <dbReference type="ARBA" id="ARBA00022598"/>
    </source>
</evidence>
<accession>A0A182SCK9</accession>
<dbReference type="InterPro" id="IPR032678">
    <property type="entry name" value="tRNA-synt_1_cat_dom"/>
</dbReference>
<dbReference type="GO" id="GO:0006423">
    <property type="term" value="P:cysteinyl-tRNA aminoacylation"/>
    <property type="evidence" value="ECO:0007669"/>
    <property type="project" value="InterPro"/>
</dbReference>
<comment type="function">
    <text evidence="16">In addition to its role as an aminoacyl-tRNA synthetase, has also cysteine persulfide synthase activity. Produces reactive persulfide species such as cysteine persulfide (CysSSH) from substrate cysteine and mediate direct incorporation of CysSSH into proteins during translations, resulting in protein persulfides and polysulfides. CysSSHs behave as potent antioxidants and cellular protectants.</text>
</comment>
<evidence type="ECO:0000313" key="23">
    <source>
        <dbReference type="EnsemblMetazoa" id="AMAM004055-PA"/>
    </source>
</evidence>
<protein>
    <recommendedName>
        <fullName evidence="5">Cysteine--tRNA ligase</fullName>
        <ecNumber evidence="4">6.1.1.16</ecNumber>
    </recommendedName>
    <alternativeName>
        <fullName evidence="14">Cysteinyl-tRNA synthetase</fullName>
    </alternativeName>
</protein>
<dbReference type="InterPro" id="IPR014729">
    <property type="entry name" value="Rossmann-like_a/b/a_fold"/>
</dbReference>
<dbReference type="FunFam" id="3.40.50.620:FF:000068">
    <property type="entry name" value="Cysteine--tRNA ligase"/>
    <property type="match status" value="1"/>
</dbReference>
<evidence type="ECO:0000256" key="5">
    <source>
        <dbReference type="ARBA" id="ARBA00014738"/>
    </source>
</evidence>
<evidence type="ECO:0000256" key="17">
    <source>
        <dbReference type="ARBA" id="ARBA00047499"/>
    </source>
</evidence>
<evidence type="ECO:0000313" key="24">
    <source>
        <dbReference type="Proteomes" id="UP000075901"/>
    </source>
</evidence>
<dbReference type="EnsemblMetazoa" id="AMAM004055-RA">
    <property type="protein sequence ID" value="AMAM004055-PA"/>
    <property type="gene ID" value="AMAM004055"/>
</dbReference>
<evidence type="ECO:0000256" key="18">
    <source>
        <dbReference type="ARBA" id="ARBA00047548"/>
    </source>
</evidence>
<evidence type="ECO:0000256" key="16">
    <source>
        <dbReference type="ARBA" id="ARBA00045476"/>
    </source>
</evidence>
<evidence type="ECO:0000256" key="4">
    <source>
        <dbReference type="ARBA" id="ARBA00012832"/>
    </source>
</evidence>
<evidence type="ECO:0000256" key="8">
    <source>
        <dbReference type="ARBA" id="ARBA00022723"/>
    </source>
</evidence>